<reference evidence="3 4" key="1">
    <citation type="submission" date="2023-01" db="EMBL/GenBank/DDBJ databases">
        <title>Bacillus changyiensis sp. nov., isolated from a coastal deposit.</title>
        <authorList>
            <person name="Xiao G."/>
            <person name="Lai Q."/>
            <person name="Hu Z."/>
            <person name="Shao Z."/>
        </authorList>
    </citation>
    <scope>NUCLEOTIDE SEQUENCE [LARGE SCALE GENOMIC DNA]</scope>
    <source>
        <strain evidence="3 4">CLL-7-23</strain>
    </source>
</reference>
<dbReference type="InterPro" id="IPR051675">
    <property type="entry name" value="Endo/Exo/Phosphatase_dom_1"/>
</dbReference>
<sequence>MARLLKPYKWMVVGGFILVLIIAGVIIIKNQGHQSSKHTILPKEAAAVSAKHVKKTKPKKVKEVVIDLKGAVKHPGVYQMKAGDRVHQLLKKAGGTVKKADEQQINLAAVLQDGMVVYIPSKGEKAVQAQTEATASVKESEEEQTEVVNINNASSKELQSIPGVGPSKADAIVAYREENGSFQKIEDITNVTGIGEKSFEKMKSSLSVN</sequence>
<protein>
    <submittedName>
        <fullName evidence="3">Helix-hairpin-helix domain-containing protein</fullName>
    </submittedName>
</protein>
<dbReference type="SUPFAM" id="SSF47781">
    <property type="entry name" value="RuvA domain 2-like"/>
    <property type="match status" value="1"/>
</dbReference>
<dbReference type="InterPro" id="IPR003583">
    <property type="entry name" value="Hlx-hairpin-Hlx_DNA-bd_motif"/>
</dbReference>
<evidence type="ECO:0000259" key="2">
    <source>
        <dbReference type="SMART" id="SM00278"/>
    </source>
</evidence>
<evidence type="ECO:0000256" key="1">
    <source>
        <dbReference type="SAM" id="Phobius"/>
    </source>
</evidence>
<dbReference type="NCBIfam" id="TIGR00426">
    <property type="entry name" value="competence protein ComEA helix-hairpin-helix repeat region"/>
    <property type="match status" value="1"/>
</dbReference>
<dbReference type="PANTHER" id="PTHR21180">
    <property type="entry name" value="ENDONUCLEASE/EXONUCLEASE/PHOSPHATASE FAMILY DOMAIN-CONTAINING PROTEIN 1"/>
    <property type="match status" value="1"/>
</dbReference>
<dbReference type="RefSeq" id="WP_271340735.1">
    <property type="nucleotide sequence ID" value="NZ_JAQKAB010000006.1"/>
</dbReference>
<keyword evidence="1" id="KW-1133">Transmembrane helix</keyword>
<gene>
    <name evidence="3" type="ORF">PJ311_09660</name>
</gene>
<proteinExistence type="predicted"/>
<name>A0ABT4X687_9BACI</name>
<dbReference type="InterPro" id="IPR019554">
    <property type="entry name" value="Soluble_ligand-bd"/>
</dbReference>
<feature type="domain" description="Helix-hairpin-helix DNA-binding motif class 1" evidence="2">
    <location>
        <begin position="186"/>
        <end position="205"/>
    </location>
</feature>
<dbReference type="Pfam" id="PF10531">
    <property type="entry name" value="SLBB"/>
    <property type="match status" value="1"/>
</dbReference>
<organism evidence="3 4">
    <name type="scientific">Bacillus changyiensis</name>
    <dbReference type="NCBI Taxonomy" id="3004103"/>
    <lineage>
        <taxon>Bacteria</taxon>
        <taxon>Bacillati</taxon>
        <taxon>Bacillota</taxon>
        <taxon>Bacilli</taxon>
        <taxon>Bacillales</taxon>
        <taxon>Bacillaceae</taxon>
        <taxon>Bacillus</taxon>
    </lineage>
</organism>
<keyword evidence="1" id="KW-0812">Transmembrane</keyword>
<dbReference type="InterPro" id="IPR010994">
    <property type="entry name" value="RuvA_2-like"/>
</dbReference>
<comment type="caution">
    <text evidence="3">The sequence shown here is derived from an EMBL/GenBank/DDBJ whole genome shotgun (WGS) entry which is preliminary data.</text>
</comment>
<dbReference type="PANTHER" id="PTHR21180:SF32">
    <property type="entry name" value="ENDONUCLEASE_EXONUCLEASE_PHOSPHATASE FAMILY DOMAIN-CONTAINING PROTEIN 1"/>
    <property type="match status" value="1"/>
</dbReference>
<feature type="transmembrane region" description="Helical" evidence="1">
    <location>
        <begin position="7"/>
        <end position="28"/>
    </location>
</feature>
<dbReference type="Pfam" id="PF12836">
    <property type="entry name" value="HHH_3"/>
    <property type="match status" value="1"/>
</dbReference>
<dbReference type="Proteomes" id="UP001211894">
    <property type="component" value="Unassembled WGS sequence"/>
</dbReference>
<dbReference type="Gene3D" id="1.10.150.310">
    <property type="entry name" value="Tex RuvX-like domain-like"/>
    <property type="match status" value="1"/>
</dbReference>
<accession>A0ABT4X687</accession>
<evidence type="ECO:0000313" key="3">
    <source>
        <dbReference type="EMBL" id="MDA7026872.1"/>
    </source>
</evidence>
<dbReference type="EMBL" id="JAQKAB010000006">
    <property type="protein sequence ID" value="MDA7026872.1"/>
    <property type="molecule type" value="Genomic_DNA"/>
</dbReference>
<dbReference type="Gene3D" id="3.10.560.10">
    <property type="entry name" value="Outer membrane lipoprotein wza domain like"/>
    <property type="match status" value="1"/>
</dbReference>
<evidence type="ECO:0000313" key="4">
    <source>
        <dbReference type="Proteomes" id="UP001211894"/>
    </source>
</evidence>
<feature type="domain" description="Helix-hairpin-helix DNA-binding motif class 1" evidence="2">
    <location>
        <begin position="156"/>
        <end position="175"/>
    </location>
</feature>
<keyword evidence="4" id="KW-1185">Reference proteome</keyword>
<keyword evidence="1" id="KW-0472">Membrane</keyword>
<dbReference type="SMART" id="SM00278">
    <property type="entry name" value="HhH1"/>
    <property type="match status" value="2"/>
</dbReference>
<dbReference type="InterPro" id="IPR004509">
    <property type="entry name" value="Competence_ComEA_HhH"/>
</dbReference>